<keyword evidence="2" id="KW-0804">Transcription</keyword>
<dbReference type="InterPro" id="IPR001034">
    <property type="entry name" value="DeoR_HTH"/>
</dbReference>
<dbReference type="PROSITE" id="PS51000">
    <property type="entry name" value="HTH_DEOR_2"/>
    <property type="match status" value="1"/>
</dbReference>
<sequence>MADPIPSERQRARAILETLAHRSPATTAELATALETHPVTVERTCRALQEDGRIRQCAGGVYTLAKTDAASDEEWYAARDPGGAIGDRNATSNPAD</sequence>
<dbReference type="SUPFAM" id="SSF46785">
    <property type="entry name" value="Winged helix' DNA-binding domain"/>
    <property type="match status" value="1"/>
</dbReference>
<dbReference type="AlphaFoldDB" id="A0A6B0VGP1"/>
<organism evidence="4 5">
    <name type="scientific">Natronorubrum halalkaliphilum</name>
    <dbReference type="NCBI Taxonomy" id="2691917"/>
    <lineage>
        <taxon>Archaea</taxon>
        <taxon>Methanobacteriati</taxon>
        <taxon>Methanobacteriota</taxon>
        <taxon>Stenosarchaea group</taxon>
        <taxon>Halobacteria</taxon>
        <taxon>Halobacteriales</taxon>
        <taxon>Natrialbaceae</taxon>
        <taxon>Natronorubrum</taxon>
    </lineage>
</organism>
<name>A0A6B0VGP1_9EURY</name>
<dbReference type="InterPro" id="IPR036390">
    <property type="entry name" value="WH_DNA-bd_sf"/>
</dbReference>
<feature type="domain" description="HTH deoR-type" evidence="3">
    <location>
        <begin position="8"/>
        <end position="63"/>
    </location>
</feature>
<keyword evidence="1" id="KW-0805">Transcription regulation</keyword>
<keyword evidence="5" id="KW-1185">Reference proteome</keyword>
<dbReference type="OrthoDB" id="285635at2157"/>
<dbReference type="RefSeq" id="WP_160061908.1">
    <property type="nucleotide sequence ID" value="NZ_WUYX01000004.1"/>
</dbReference>
<evidence type="ECO:0000313" key="4">
    <source>
        <dbReference type="EMBL" id="MXV60690.1"/>
    </source>
</evidence>
<gene>
    <name evidence="4" type="ORF">GS429_01110</name>
</gene>
<reference evidence="4 5" key="1">
    <citation type="submission" date="2020-01" db="EMBL/GenBank/DDBJ databases">
        <title>Natronorubrum sp. JWXQ-INN 674 isolated from Inner Mongolia Autonomous Region of China.</title>
        <authorList>
            <person name="Xue Q."/>
        </authorList>
    </citation>
    <scope>NUCLEOTIDE SEQUENCE [LARGE SCALE GENOMIC DNA]</scope>
    <source>
        <strain evidence="4 5">JWXQ-INN-674</strain>
    </source>
</reference>
<evidence type="ECO:0000256" key="2">
    <source>
        <dbReference type="ARBA" id="ARBA00023163"/>
    </source>
</evidence>
<dbReference type="Gene3D" id="1.10.10.10">
    <property type="entry name" value="Winged helix-like DNA-binding domain superfamily/Winged helix DNA-binding domain"/>
    <property type="match status" value="1"/>
</dbReference>
<protein>
    <submittedName>
        <fullName evidence="4">HTH domain-containing protein</fullName>
    </submittedName>
</protein>
<dbReference type="Proteomes" id="UP000434101">
    <property type="component" value="Unassembled WGS sequence"/>
</dbReference>
<comment type="caution">
    <text evidence="4">The sequence shown here is derived from an EMBL/GenBank/DDBJ whole genome shotgun (WGS) entry which is preliminary data.</text>
</comment>
<dbReference type="GO" id="GO:0003700">
    <property type="term" value="F:DNA-binding transcription factor activity"/>
    <property type="evidence" value="ECO:0007669"/>
    <property type="project" value="InterPro"/>
</dbReference>
<accession>A0A6B0VGP1</accession>
<evidence type="ECO:0000259" key="3">
    <source>
        <dbReference type="PROSITE" id="PS51000"/>
    </source>
</evidence>
<evidence type="ECO:0000256" key="1">
    <source>
        <dbReference type="ARBA" id="ARBA00023015"/>
    </source>
</evidence>
<dbReference type="InterPro" id="IPR036388">
    <property type="entry name" value="WH-like_DNA-bd_sf"/>
</dbReference>
<proteinExistence type="predicted"/>
<dbReference type="EMBL" id="WUYX01000004">
    <property type="protein sequence ID" value="MXV60690.1"/>
    <property type="molecule type" value="Genomic_DNA"/>
</dbReference>
<evidence type="ECO:0000313" key="5">
    <source>
        <dbReference type="Proteomes" id="UP000434101"/>
    </source>
</evidence>